<dbReference type="PANTHER" id="PTHR35525:SF3">
    <property type="entry name" value="BLL6575 PROTEIN"/>
    <property type="match status" value="1"/>
</dbReference>
<name>A0A2M8M5E2_9ACTN</name>
<gene>
    <name evidence="2" type="ORF">CUT44_05015</name>
</gene>
<dbReference type="EMBL" id="PGGW01000015">
    <property type="protein sequence ID" value="PJE99414.1"/>
    <property type="molecule type" value="Genomic_DNA"/>
</dbReference>
<dbReference type="PANTHER" id="PTHR35525">
    <property type="entry name" value="BLL6575 PROTEIN"/>
    <property type="match status" value="1"/>
</dbReference>
<feature type="domain" description="Zinc finger CGNR" evidence="1">
    <location>
        <begin position="143"/>
        <end position="186"/>
    </location>
</feature>
<dbReference type="InterPro" id="IPR021005">
    <property type="entry name" value="Znf_CGNR"/>
</dbReference>
<proteinExistence type="predicted"/>
<keyword evidence="3" id="KW-1185">Reference proteome</keyword>
<protein>
    <recommendedName>
        <fullName evidence="1">Zinc finger CGNR domain-containing protein</fullName>
    </recommendedName>
</protein>
<evidence type="ECO:0000313" key="3">
    <source>
        <dbReference type="Proteomes" id="UP000230407"/>
    </source>
</evidence>
<dbReference type="RefSeq" id="WP_100200935.1">
    <property type="nucleotide sequence ID" value="NZ_PGGW01000015.1"/>
</dbReference>
<dbReference type="Proteomes" id="UP000230407">
    <property type="component" value="Unassembled WGS sequence"/>
</dbReference>
<evidence type="ECO:0000259" key="1">
    <source>
        <dbReference type="Pfam" id="PF11706"/>
    </source>
</evidence>
<organism evidence="2 3">
    <name type="scientific">Streptomyces carminius</name>
    <dbReference type="NCBI Taxonomy" id="2665496"/>
    <lineage>
        <taxon>Bacteria</taxon>
        <taxon>Bacillati</taxon>
        <taxon>Actinomycetota</taxon>
        <taxon>Actinomycetes</taxon>
        <taxon>Kitasatosporales</taxon>
        <taxon>Streptomycetaceae</taxon>
        <taxon>Streptomyces</taxon>
    </lineage>
</organism>
<comment type="caution">
    <text evidence="2">The sequence shown here is derived from an EMBL/GenBank/DDBJ whole genome shotgun (WGS) entry which is preliminary data.</text>
</comment>
<dbReference type="InterPro" id="IPR023286">
    <property type="entry name" value="ABATE_dom_sf"/>
</dbReference>
<dbReference type="Gene3D" id="1.10.3300.10">
    <property type="entry name" value="Jann2411-like domain"/>
    <property type="match status" value="1"/>
</dbReference>
<sequence>MSEPPAVAGLIMSFTNTVDLESGREELSTPAGLARWLTGAGLAERSPDVTETDLRACLDLRTGMREALEDGGAPASPHRLALADAVLARLPVMITLTAATAPPGGGRPPAVLVPSPDLTGVSRAVARLAVAWAELVLTGQVRRLKRCAERRCGEVFWDTSRNHSRRWCSMQVCGNRAKARRHTARRTGTGPTG</sequence>
<dbReference type="AlphaFoldDB" id="A0A2M8M5E2"/>
<dbReference type="Pfam" id="PF11706">
    <property type="entry name" value="zf-CGNR"/>
    <property type="match status" value="1"/>
</dbReference>
<evidence type="ECO:0000313" key="2">
    <source>
        <dbReference type="EMBL" id="PJE99414.1"/>
    </source>
</evidence>
<accession>A0A2M8M5E2</accession>
<dbReference type="InterPro" id="IPR010852">
    <property type="entry name" value="ABATE"/>
</dbReference>
<dbReference type="SUPFAM" id="SSF160904">
    <property type="entry name" value="Jann2411-like"/>
    <property type="match status" value="1"/>
</dbReference>
<reference evidence="2 3" key="1">
    <citation type="submission" date="2017-11" db="EMBL/GenBank/DDBJ databases">
        <title>Streptomyces carmine sp. nov., a novel actinomycete isolated from Sophora alopecuroides in Xinjiang, China.</title>
        <authorList>
            <person name="Wang Y."/>
            <person name="Luo X."/>
            <person name="Wan C."/>
            <person name="Zhang L."/>
        </authorList>
    </citation>
    <scope>NUCLEOTIDE SEQUENCE [LARGE SCALE GENOMIC DNA]</scope>
    <source>
        <strain evidence="2 3">TRM SA0054</strain>
    </source>
</reference>
<dbReference type="Pfam" id="PF07336">
    <property type="entry name" value="ABATE"/>
    <property type="match status" value="1"/>
</dbReference>